<dbReference type="PROSITE" id="PS50005">
    <property type="entry name" value="TPR"/>
    <property type="match status" value="1"/>
</dbReference>
<dbReference type="Pfam" id="PF14559">
    <property type="entry name" value="TPR_19"/>
    <property type="match status" value="1"/>
</dbReference>
<evidence type="ECO:0000256" key="3">
    <source>
        <dbReference type="SAM" id="MobiDB-lite"/>
    </source>
</evidence>
<reference evidence="4 5" key="1">
    <citation type="submission" date="2019-03" db="EMBL/GenBank/DDBJ databases">
        <title>Roseomonas sp. a novel Roseomonas species isolated from Sea whip Gorgonian.</title>
        <authorList>
            <person name="Li F."/>
            <person name="Pan X."/>
            <person name="Huang S."/>
            <person name="Li Z."/>
            <person name="Meng B."/>
        </authorList>
    </citation>
    <scope>NUCLEOTIDE SEQUENCE [LARGE SCALE GENOMIC DNA]</scope>
    <source>
        <strain evidence="4 5">M0104</strain>
    </source>
</reference>
<dbReference type="SUPFAM" id="SSF48452">
    <property type="entry name" value="TPR-like"/>
    <property type="match status" value="1"/>
</dbReference>
<feature type="repeat" description="TPR" evidence="2">
    <location>
        <begin position="202"/>
        <end position="235"/>
    </location>
</feature>
<dbReference type="InterPro" id="IPR011990">
    <property type="entry name" value="TPR-like_helical_dom_sf"/>
</dbReference>
<dbReference type="EMBL" id="SNVJ01000015">
    <property type="protein sequence ID" value="MXP64853.1"/>
    <property type="molecule type" value="Genomic_DNA"/>
</dbReference>
<proteinExistence type="predicted"/>
<keyword evidence="1" id="KW-0201">Cytochrome c-type biogenesis</keyword>
<evidence type="ECO:0000256" key="1">
    <source>
        <dbReference type="ARBA" id="ARBA00022748"/>
    </source>
</evidence>
<organism evidence="4 5">
    <name type="scientific">Teichococcus coralli</name>
    <dbReference type="NCBI Taxonomy" id="2545983"/>
    <lineage>
        <taxon>Bacteria</taxon>
        <taxon>Pseudomonadati</taxon>
        <taxon>Pseudomonadota</taxon>
        <taxon>Alphaproteobacteria</taxon>
        <taxon>Acetobacterales</taxon>
        <taxon>Roseomonadaceae</taxon>
        <taxon>Roseomonas</taxon>
    </lineage>
</organism>
<dbReference type="Gene3D" id="1.25.40.10">
    <property type="entry name" value="Tetratricopeptide repeat domain"/>
    <property type="match status" value="1"/>
</dbReference>
<dbReference type="GO" id="GO:0017004">
    <property type="term" value="P:cytochrome complex assembly"/>
    <property type="evidence" value="ECO:0007669"/>
    <property type="project" value="UniProtKB-KW"/>
</dbReference>
<dbReference type="NCBIfam" id="TIGR03142">
    <property type="entry name" value="cytochro_ccmI"/>
    <property type="match status" value="1"/>
</dbReference>
<keyword evidence="2" id="KW-0802">TPR repeat</keyword>
<comment type="caution">
    <text evidence="4">The sequence shown here is derived from an EMBL/GenBank/DDBJ whole genome shotgun (WGS) entry which is preliminary data.</text>
</comment>
<evidence type="ECO:0000313" key="4">
    <source>
        <dbReference type="EMBL" id="MXP64853.1"/>
    </source>
</evidence>
<name>A0A845BB81_9PROT</name>
<feature type="region of interest" description="Disordered" evidence="3">
    <location>
        <begin position="75"/>
        <end position="100"/>
    </location>
</feature>
<dbReference type="RefSeq" id="WP_160938260.1">
    <property type="nucleotide sequence ID" value="NZ_SNVJ01000015.1"/>
</dbReference>
<evidence type="ECO:0000313" key="5">
    <source>
        <dbReference type="Proteomes" id="UP000460715"/>
    </source>
</evidence>
<feature type="compositionally biased region" description="Low complexity" evidence="3">
    <location>
        <begin position="83"/>
        <end position="100"/>
    </location>
</feature>
<dbReference type="Proteomes" id="UP000460715">
    <property type="component" value="Unassembled WGS sequence"/>
</dbReference>
<dbReference type="InterPro" id="IPR019734">
    <property type="entry name" value="TPR_rpt"/>
</dbReference>
<sequence length="284" mass="30601">MIWLLFLALAALVLAPLAFALLRPARLTGRREADLALYRAQLAELEREREAGRLEESAHRAAVVEVQRRLLATPETVPASRATRGSPGATPRTTPRTTPGALSGGAALLAASLFLVPAAGFGIYLWGGHPDIPAAPFRERAAEAAREEALLAQLRSRIEQLPPGSEAARQGWILLGNAQRGRGRLTAAAEAWEHALGTRFDPDLAAELAGLRIELSQFDRAAALLDKALAVEPNSPQLRFLRGMADAQAGRPEAARAAWTTLMAALPPDSPWRRLLRQRLDALP</sequence>
<dbReference type="InterPro" id="IPR017560">
    <property type="entry name" value="Cyt_c_biogenesis_CcmI"/>
</dbReference>
<gene>
    <name evidence="4" type="primary">ccmI</name>
    <name evidence="4" type="ORF">E0493_15985</name>
</gene>
<keyword evidence="5" id="KW-1185">Reference proteome</keyword>
<accession>A0A845BB81</accession>
<dbReference type="AlphaFoldDB" id="A0A845BB81"/>
<protein>
    <submittedName>
        <fullName evidence="4">C-type cytochrome biogenesis protein CcmI</fullName>
    </submittedName>
</protein>
<dbReference type="OrthoDB" id="9815847at2"/>
<evidence type="ECO:0000256" key="2">
    <source>
        <dbReference type="PROSITE-ProRule" id="PRU00339"/>
    </source>
</evidence>